<evidence type="ECO:0000313" key="6">
    <source>
        <dbReference type="Proteomes" id="UP001176021"/>
    </source>
</evidence>
<keyword evidence="1" id="KW-0433">Leucine-rich repeat</keyword>
<feature type="chain" id="PRO_5045687060" evidence="3">
    <location>
        <begin position="21"/>
        <end position="633"/>
    </location>
</feature>
<dbReference type="PROSITE" id="PS51450">
    <property type="entry name" value="LRR"/>
    <property type="match status" value="3"/>
</dbReference>
<dbReference type="Gene3D" id="3.80.10.10">
    <property type="entry name" value="Ribonuclease Inhibitor"/>
    <property type="match status" value="1"/>
</dbReference>
<dbReference type="SMART" id="SM00369">
    <property type="entry name" value="LRR_TYP"/>
    <property type="match status" value="3"/>
</dbReference>
<evidence type="ECO:0000313" key="5">
    <source>
        <dbReference type="EMBL" id="MDO0825676.1"/>
    </source>
</evidence>
<proteinExistence type="predicted"/>
<protein>
    <submittedName>
        <fullName evidence="5">Cell wall-binding repeat-containing protein</fullName>
    </submittedName>
</protein>
<evidence type="ECO:0000256" key="2">
    <source>
        <dbReference type="ARBA" id="ARBA00022737"/>
    </source>
</evidence>
<name>A0ABT8R0P7_9FIRM</name>
<keyword evidence="3" id="KW-0732">Signal</keyword>
<dbReference type="InterPro" id="IPR032675">
    <property type="entry name" value="LRR_dom_sf"/>
</dbReference>
<accession>A0ABT8R0P7</accession>
<dbReference type="InterPro" id="IPR003591">
    <property type="entry name" value="Leu-rich_rpt_typical-subtyp"/>
</dbReference>
<dbReference type="Gene3D" id="3.40.50.12090">
    <property type="match status" value="1"/>
</dbReference>
<keyword evidence="6" id="KW-1185">Reference proteome</keyword>
<keyword evidence="2" id="KW-0677">Repeat</keyword>
<dbReference type="InterPro" id="IPR011081">
    <property type="entry name" value="Big_4"/>
</dbReference>
<dbReference type="Pfam" id="PF04122">
    <property type="entry name" value="CW_binding_2"/>
    <property type="match status" value="3"/>
</dbReference>
<dbReference type="Proteomes" id="UP001176021">
    <property type="component" value="Unassembled WGS sequence"/>
</dbReference>
<dbReference type="Pfam" id="PF07532">
    <property type="entry name" value="Big_4"/>
    <property type="match status" value="2"/>
</dbReference>
<dbReference type="InterPro" id="IPR001611">
    <property type="entry name" value="Leu-rich_rpt"/>
</dbReference>
<evidence type="ECO:0000259" key="4">
    <source>
        <dbReference type="Pfam" id="PF07532"/>
    </source>
</evidence>
<organism evidence="5 6">
    <name type="scientific">Desulfosporosinus nitroreducens</name>
    <dbReference type="NCBI Taxonomy" id="2018668"/>
    <lineage>
        <taxon>Bacteria</taxon>
        <taxon>Bacillati</taxon>
        <taxon>Bacillota</taxon>
        <taxon>Clostridia</taxon>
        <taxon>Eubacteriales</taxon>
        <taxon>Desulfitobacteriaceae</taxon>
        <taxon>Desulfosporosinus</taxon>
    </lineage>
</organism>
<dbReference type="SUPFAM" id="SSF52058">
    <property type="entry name" value="L domain-like"/>
    <property type="match status" value="1"/>
</dbReference>
<evidence type="ECO:0000256" key="3">
    <source>
        <dbReference type="SAM" id="SignalP"/>
    </source>
</evidence>
<dbReference type="PANTHER" id="PTHR30032:SF8">
    <property type="entry name" value="GERMINATION-SPECIFIC N-ACETYLMURAMOYL-L-ALANINE AMIDASE"/>
    <property type="match status" value="1"/>
</dbReference>
<dbReference type="InterPro" id="IPR007253">
    <property type="entry name" value="Cell_wall-bd_2"/>
</dbReference>
<feature type="domain" description="Bacterial Ig-like" evidence="4">
    <location>
        <begin position="331"/>
        <end position="386"/>
    </location>
</feature>
<dbReference type="SMART" id="SM00365">
    <property type="entry name" value="LRR_SD22"/>
    <property type="match status" value="3"/>
</dbReference>
<feature type="domain" description="Bacterial Ig-like" evidence="4">
    <location>
        <begin position="404"/>
        <end position="459"/>
    </location>
</feature>
<dbReference type="Pfam" id="PF12799">
    <property type="entry name" value="LRR_4"/>
    <property type="match status" value="1"/>
</dbReference>
<dbReference type="EMBL" id="JAMJEV010000030">
    <property type="protein sequence ID" value="MDO0825676.1"/>
    <property type="molecule type" value="Genomic_DNA"/>
</dbReference>
<evidence type="ECO:0000256" key="1">
    <source>
        <dbReference type="ARBA" id="ARBA00022614"/>
    </source>
</evidence>
<dbReference type="PANTHER" id="PTHR30032">
    <property type="entry name" value="N-ACETYLMURAMOYL-L-ALANINE AMIDASE-RELATED"/>
    <property type="match status" value="1"/>
</dbReference>
<reference evidence="5" key="1">
    <citation type="submission" date="2022-05" db="EMBL/GenBank/DDBJ databases">
        <title>Expanded diversity of anoxic marine methylotrophy in a Black Sea sulfate reducing microorganism.</title>
        <authorList>
            <person name="Fischer P.Q."/>
            <person name="Stams A.J.M."/>
            <person name="Villanueva L."/>
            <person name="Sousa D.Z."/>
        </authorList>
    </citation>
    <scope>NUCLEOTIDE SEQUENCE</scope>
    <source>
        <strain evidence="5">P130</strain>
    </source>
</reference>
<feature type="signal peptide" evidence="3">
    <location>
        <begin position="1"/>
        <end position="20"/>
    </location>
</feature>
<sequence>MITKKHFILSFFLISILVFAYAPIASASTSTERISGYDRYQTAVAISQNGWPAGSDSAILAYGEDFPDALSAGPLSGKYNAPILLTGTYSLNIDTEAELKRLKVKKVYIIGGQAVISKDVERQLSLLKIATERLAGHDLYETSMIVAQSVGLSKGVFVTTGTNFSDALSIGPIAAANQMPIILVPAQDLTATQKTFLTKNKIPSTVIVAGYYDLSDNVISQFPNPELIYGSDPYDRNIKLIKQFSSTLNLDTVYVATGRTFPDGLAASALAQKGKNPLILLDGDTMPYPTLTYIQSKIISHFKILGGTSVISSSTESSLSALPAEIESVIDVTDTIQEQQKYTPPKTVTVVKSDGLTEEVPVTWSLSSVQTLKSGTYKFEGQIKNYSGSVFLKLTIYPKVSKVTNITAEIILGESYDFPNTIEVTMSDGSTETYPVTWNSNIVPLNKAGSYTFQGTVDGLTQKVSLALKVSEDAKITFTDPELHDAIRRKLHKSRSESIYKSDVIDITTLYFRNDNITNLAGLEYLTNLKTLDVGNNELTNITALSKLTKLQTLKLNDNGLKDINALKTLTSLTYLDLSDNYITNFTPLKGLVNLTTLYLDDNEPLVEDEKYTPDYSPIKSYYDDLKKKDFSI</sequence>
<dbReference type="InterPro" id="IPR025875">
    <property type="entry name" value="Leu-rich_rpt_4"/>
</dbReference>
<dbReference type="RefSeq" id="WP_302050171.1">
    <property type="nucleotide sequence ID" value="NZ_JAMJEV010000030.1"/>
</dbReference>
<comment type="caution">
    <text evidence="5">The sequence shown here is derived from an EMBL/GenBank/DDBJ whole genome shotgun (WGS) entry which is preliminary data.</text>
</comment>
<gene>
    <name evidence="5" type="ORF">M8H41_22965</name>
</gene>
<dbReference type="InterPro" id="IPR051922">
    <property type="entry name" value="Bact_Sporulation_Assoc"/>
</dbReference>